<dbReference type="GO" id="GO:0009294">
    <property type="term" value="P:DNA-mediated transformation"/>
    <property type="evidence" value="ECO:0007669"/>
    <property type="project" value="InterPro"/>
</dbReference>
<evidence type="ECO:0000259" key="3">
    <source>
        <dbReference type="Pfam" id="PF17782"/>
    </source>
</evidence>
<evidence type="ECO:0000313" key="5">
    <source>
        <dbReference type="Proteomes" id="UP000190065"/>
    </source>
</evidence>
<organism evidence="4 5">
    <name type="scientific">Segatella oulorum</name>
    <dbReference type="NCBI Taxonomy" id="28136"/>
    <lineage>
        <taxon>Bacteria</taxon>
        <taxon>Pseudomonadati</taxon>
        <taxon>Bacteroidota</taxon>
        <taxon>Bacteroidia</taxon>
        <taxon>Bacteroidales</taxon>
        <taxon>Prevotellaceae</taxon>
        <taxon>Segatella</taxon>
    </lineage>
</organism>
<reference evidence="4 5" key="1">
    <citation type="submission" date="2017-02" db="EMBL/GenBank/DDBJ databases">
        <authorList>
            <person name="Peterson S.W."/>
        </authorList>
    </citation>
    <scope>NUCLEOTIDE SEQUENCE [LARGE SCALE GENOMIC DNA]</scope>
    <source>
        <strain evidence="4 5">ATCC 43324</strain>
    </source>
</reference>
<evidence type="ECO:0000313" key="4">
    <source>
        <dbReference type="EMBL" id="SJZ40959.1"/>
    </source>
</evidence>
<proteinExistence type="inferred from homology"/>
<dbReference type="Gene3D" id="3.40.50.450">
    <property type="match status" value="1"/>
</dbReference>
<dbReference type="Pfam" id="PF17782">
    <property type="entry name" value="WHD_DprA"/>
    <property type="match status" value="1"/>
</dbReference>
<dbReference type="InterPro" id="IPR041614">
    <property type="entry name" value="DprA_WH"/>
</dbReference>
<dbReference type="InterPro" id="IPR057666">
    <property type="entry name" value="DrpA_SLOG"/>
</dbReference>
<dbReference type="SUPFAM" id="SSF102405">
    <property type="entry name" value="MCP/YpsA-like"/>
    <property type="match status" value="1"/>
</dbReference>
<protein>
    <submittedName>
        <fullName evidence="4">DNA processing protein</fullName>
    </submittedName>
</protein>
<accession>A0A1T4KEX2</accession>
<dbReference type="PANTHER" id="PTHR43022">
    <property type="entry name" value="PROTEIN SMF"/>
    <property type="match status" value="1"/>
</dbReference>
<feature type="domain" description="Smf/DprA SLOG" evidence="2">
    <location>
        <begin position="84"/>
        <end position="295"/>
    </location>
</feature>
<dbReference type="InterPro" id="IPR036388">
    <property type="entry name" value="WH-like_DNA-bd_sf"/>
</dbReference>
<evidence type="ECO:0000259" key="2">
    <source>
        <dbReference type="Pfam" id="PF02481"/>
    </source>
</evidence>
<sequence length="377" mass="42261">MIANQQEVLNTLILSRIGFYSLAGMLELYRRMGTATAIMEHRKDIRSILPDAPSRLIELLRGGDSVRRWAEDELAWAAKNHVEVLCLHDERYPKRLAECPDAPLVLFYQGTASLNQTHVLSMVGTRHCTTYGQDLVRNFMAELHRLCPNTLVVSGLAYGIDIQAHRQALQNGFETIAVLAHGLDQIYPRVHQETAQAMLHQGGLLTEYATHTNADKQNFVRRNRIVAGLCDACILVESAEHGGGRITTRLANDYFRDVFAFPGAVNMPYSMGCNTLIRDNKAALITSAFDFVQAMNWETEQRIQDARQRGIERQLFPDLTAEEQQLVTLLAKDNDQQINVLTVRSGQPVAHLISLLFQLELKGVVKALPGGCYHLLC</sequence>
<feature type="domain" description="DprA winged helix" evidence="3">
    <location>
        <begin position="317"/>
        <end position="371"/>
    </location>
</feature>
<dbReference type="Gene3D" id="1.10.10.10">
    <property type="entry name" value="Winged helix-like DNA-binding domain superfamily/Winged helix DNA-binding domain"/>
    <property type="match status" value="1"/>
</dbReference>
<dbReference type="eggNOG" id="COG0758">
    <property type="taxonomic scope" value="Bacteria"/>
</dbReference>
<dbReference type="AlphaFoldDB" id="A0A1T4KEX2"/>
<dbReference type="Pfam" id="PF02481">
    <property type="entry name" value="DNA_processg_A"/>
    <property type="match status" value="1"/>
</dbReference>
<dbReference type="STRING" id="28136.SAMN02745202_00016"/>
<dbReference type="EMBL" id="FUXK01000001">
    <property type="protein sequence ID" value="SJZ40959.1"/>
    <property type="molecule type" value="Genomic_DNA"/>
</dbReference>
<gene>
    <name evidence="4" type="ORF">SAMN02745202_00016</name>
</gene>
<dbReference type="NCBIfam" id="TIGR00732">
    <property type="entry name" value="dprA"/>
    <property type="match status" value="1"/>
</dbReference>
<comment type="similarity">
    <text evidence="1">Belongs to the DprA/Smf family.</text>
</comment>
<name>A0A1T4KEX2_9BACT</name>
<evidence type="ECO:0000256" key="1">
    <source>
        <dbReference type="ARBA" id="ARBA00006525"/>
    </source>
</evidence>
<dbReference type="PANTHER" id="PTHR43022:SF1">
    <property type="entry name" value="PROTEIN SMF"/>
    <property type="match status" value="1"/>
</dbReference>
<dbReference type="Proteomes" id="UP000190065">
    <property type="component" value="Unassembled WGS sequence"/>
</dbReference>
<dbReference type="InterPro" id="IPR003488">
    <property type="entry name" value="DprA"/>
</dbReference>
<dbReference type="RefSeq" id="WP_036901372.1">
    <property type="nucleotide sequence ID" value="NZ_FUXK01000001.1"/>
</dbReference>